<dbReference type="Proteomes" id="UP000317122">
    <property type="component" value="Unassembled WGS sequence"/>
</dbReference>
<evidence type="ECO:0000259" key="7">
    <source>
        <dbReference type="Pfam" id="PF01171"/>
    </source>
</evidence>
<gene>
    <name evidence="6" type="primary">tilS</name>
    <name evidence="8" type="ORF">IQ26_00051</name>
</gene>
<dbReference type="InterPro" id="IPR011063">
    <property type="entry name" value="TilS/TtcA_N"/>
</dbReference>
<name>A0A562PF24_9HYPH</name>
<evidence type="ECO:0000256" key="4">
    <source>
        <dbReference type="ARBA" id="ARBA00022840"/>
    </source>
</evidence>
<dbReference type="GO" id="GO:0032267">
    <property type="term" value="F:tRNA(Ile)-lysidine synthase activity"/>
    <property type="evidence" value="ECO:0007669"/>
    <property type="project" value="UniProtKB-EC"/>
</dbReference>
<evidence type="ECO:0000313" key="9">
    <source>
        <dbReference type="Proteomes" id="UP000317122"/>
    </source>
</evidence>
<dbReference type="Gene3D" id="3.40.50.620">
    <property type="entry name" value="HUPs"/>
    <property type="match status" value="1"/>
</dbReference>
<comment type="function">
    <text evidence="6">Ligates lysine onto the cytidine present at position 34 of the AUA codon-specific tRNA(Ile) that contains the anticodon CAU, in an ATP-dependent manner. Cytidine is converted to lysidine, thus changing the amino acid specificity of the tRNA from methionine to isoleucine.</text>
</comment>
<dbReference type="GO" id="GO:0005737">
    <property type="term" value="C:cytoplasm"/>
    <property type="evidence" value="ECO:0007669"/>
    <property type="project" value="UniProtKB-SubCell"/>
</dbReference>
<evidence type="ECO:0000256" key="1">
    <source>
        <dbReference type="ARBA" id="ARBA00022598"/>
    </source>
</evidence>
<comment type="caution">
    <text evidence="8">The sequence shown here is derived from an EMBL/GenBank/DDBJ whole genome shotgun (WGS) entry which is preliminary data.</text>
</comment>
<dbReference type="Pfam" id="PF01171">
    <property type="entry name" value="ATP_bind_3"/>
    <property type="match status" value="1"/>
</dbReference>
<dbReference type="PANTHER" id="PTHR43033">
    <property type="entry name" value="TRNA(ILE)-LYSIDINE SYNTHASE-RELATED"/>
    <property type="match status" value="1"/>
</dbReference>
<evidence type="ECO:0000256" key="3">
    <source>
        <dbReference type="ARBA" id="ARBA00022741"/>
    </source>
</evidence>
<accession>A0A562PF24</accession>
<dbReference type="GO" id="GO:0005524">
    <property type="term" value="F:ATP binding"/>
    <property type="evidence" value="ECO:0007669"/>
    <property type="project" value="UniProtKB-UniRule"/>
</dbReference>
<keyword evidence="6" id="KW-0963">Cytoplasm</keyword>
<evidence type="ECO:0000256" key="5">
    <source>
        <dbReference type="ARBA" id="ARBA00048539"/>
    </source>
</evidence>
<keyword evidence="4 6" id="KW-0067">ATP-binding</keyword>
<dbReference type="EMBL" id="VLKT01000001">
    <property type="protein sequence ID" value="TWI43092.1"/>
    <property type="molecule type" value="Genomic_DNA"/>
</dbReference>
<sequence length="501" mass="53092">MRRASFSLACRCPKTGPTFGRHALTLETEPDISDFSQIDFTNGVVAAVSGGSDSTALLLLLKDHLDRTAPATKLLAVTIDHDLRPGAAAEAQAVARLCAGRGIAHRILVWSGRKPSTGLPAAAREARYRLLAEAARGEGIGLILTGHTADDQAETVLMRQVREDGGARDDGARDGGRGLAGMAPATLYDWRIWIARPLLGTRRAALRDVLRRANVGWVEDPTNEDEAFERPRIRAALADGNGAQRMEDALALAALAAVEREQLGYRAAALIRGFASKPADGLVRLDPGFVAAGDEPAAVYALRIMLATVGGVAFLPDQARSEVLLERLRAGLSCATSFRAIPFCATLSRTVVDARRAGIFLRRETRNLPPVAPAADDALWDGRRKITLGDRPGAFLIAPLGAARAAKRAIAEDGTPPSLVRAALAAEPALWRSSEYLGEYPGEFLGLVQDSPVSSRMAARPVVAPFSRFLPSFDLAPARTVAALIGAPLVPAVPFSGHSPG</sequence>
<keyword evidence="2 6" id="KW-0819">tRNA processing</keyword>
<dbReference type="InterPro" id="IPR012795">
    <property type="entry name" value="tRNA_Ile_lys_synt_N"/>
</dbReference>
<keyword evidence="9" id="KW-1185">Reference proteome</keyword>
<protein>
    <recommendedName>
        <fullName evidence="6">tRNA(Ile)-lysidine synthase</fullName>
        <ecNumber evidence="6">6.3.4.19</ecNumber>
    </recommendedName>
    <alternativeName>
        <fullName evidence="6">tRNA(Ile)-2-lysyl-cytidine synthase</fullName>
    </alternativeName>
    <alternativeName>
        <fullName evidence="6">tRNA(Ile)-lysidine synthetase</fullName>
    </alternativeName>
</protein>
<dbReference type="GO" id="GO:0006400">
    <property type="term" value="P:tRNA modification"/>
    <property type="evidence" value="ECO:0007669"/>
    <property type="project" value="UniProtKB-UniRule"/>
</dbReference>
<dbReference type="SUPFAM" id="SSF52402">
    <property type="entry name" value="Adenine nucleotide alpha hydrolases-like"/>
    <property type="match status" value="1"/>
</dbReference>
<dbReference type="CDD" id="cd01992">
    <property type="entry name" value="TilS_N"/>
    <property type="match status" value="1"/>
</dbReference>
<evidence type="ECO:0000256" key="6">
    <source>
        <dbReference type="HAMAP-Rule" id="MF_01161"/>
    </source>
</evidence>
<dbReference type="HAMAP" id="MF_01161">
    <property type="entry name" value="tRNA_Ile_lys_synt"/>
    <property type="match status" value="1"/>
</dbReference>
<dbReference type="AlphaFoldDB" id="A0A562PF24"/>
<dbReference type="InterPro" id="IPR012094">
    <property type="entry name" value="tRNA_Ile_lys_synt"/>
</dbReference>
<comment type="similarity">
    <text evidence="6">Belongs to the tRNA(Ile)-lysidine synthase family.</text>
</comment>
<reference evidence="8 9" key="1">
    <citation type="journal article" date="2015" name="Stand. Genomic Sci.">
        <title>Genomic Encyclopedia of Bacterial and Archaeal Type Strains, Phase III: the genomes of soil and plant-associated and newly described type strains.</title>
        <authorList>
            <person name="Whitman W.B."/>
            <person name="Woyke T."/>
            <person name="Klenk H.P."/>
            <person name="Zhou Y."/>
            <person name="Lilburn T.G."/>
            <person name="Beck B.J."/>
            <person name="De Vos P."/>
            <person name="Vandamme P."/>
            <person name="Eisen J.A."/>
            <person name="Garrity G."/>
            <person name="Hugenholtz P."/>
            <person name="Kyrpides N.C."/>
        </authorList>
    </citation>
    <scope>NUCLEOTIDE SEQUENCE [LARGE SCALE GENOMIC DNA]</scope>
    <source>
        <strain evidence="8 9">CGMCC 1.2546</strain>
    </source>
</reference>
<dbReference type="NCBIfam" id="TIGR02432">
    <property type="entry name" value="lysidine_TilS_N"/>
    <property type="match status" value="1"/>
</dbReference>
<keyword evidence="1 6" id="KW-0436">Ligase</keyword>
<proteinExistence type="inferred from homology"/>
<comment type="catalytic activity">
    <reaction evidence="5 6">
        <text>cytidine(34) in tRNA(Ile2) + L-lysine + ATP = lysidine(34) in tRNA(Ile2) + AMP + diphosphate + H(+)</text>
        <dbReference type="Rhea" id="RHEA:43744"/>
        <dbReference type="Rhea" id="RHEA-COMP:10625"/>
        <dbReference type="Rhea" id="RHEA-COMP:10670"/>
        <dbReference type="ChEBI" id="CHEBI:15378"/>
        <dbReference type="ChEBI" id="CHEBI:30616"/>
        <dbReference type="ChEBI" id="CHEBI:32551"/>
        <dbReference type="ChEBI" id="CHEBI:33019"/>
        <dbReference type="ChEBI" id="CHEBI:82748"/>
        <dbReference type="ChEBI" id="CHEBI:83665"/>
        <dbReference type="ChEBI" id="CHEBI:456215"/>
        <dbReference type="EC" id="6.3.4.19"/>
    </reaction>
</comment>
<dbReference type="PANTHER" id="PTHR43033:SF1">
    <property type="entry name" value="TRNA(ILE)-LYSIDINE SYNTHASE-RELATED"/>
    <property type="match status" value="1"/>
</dbReference>
<dbReference type="EC" id="6.3.4.19" evidence="6"/>
<evidence type="ECO:0000313" key="8">
    <source>
        <dbReference type="EMBL" id="TWI43092.1"/>
    </source>
</evidence>
<keyword evidence="3 6" id="KW-0547">Nucleotide-binding</keyword>
<organism evidence="8 9">
    <name type="scientific">Mesorhizobium tianshanense</name>
    <dbReference type="NCBI Taxonomy" id="39844"/>
    <lineage>
        <taxon>Bacteria</taxon>
        <taxon>Pseudomonadati</taxon>
        <taxon>Pseudomonadota</taxon>
        <taxon>Alphaproteobacteria</taxon>
        <taxon>Hyphomicrobiales</taxon>
        <taxon>Phyllobacteriaceae</taxon>
        <taxon>Mesorhizobium</taxon>
    </lineage>
</organism>
<evidence type="ECO:0000256" key="2">
    <source>
        <dbReference type="ARBA" id="ARBA00022694"/>
    </source>
</evidence>
<feature type="domain" description="tRNA(Ile)-lysidine/2-thiocytidine synthase N-terminal" evidence="7">
    <location>
        <begin position="44"/>
        <end position="235"/>
    </location>
</feature>
<feature type="binding site" evidence="6">
    <location>
        <begin position="49"/>
        <end position="54"/>
    </location>
    <ligand>
        <name>ATP</name>
        <dbReference type="ChEBI" id="CHEBI:30616"/>
    </ligand>
</feature>
<comment type="subcellular location">
    <subcellularLocation>
        <location evidence="6">Cytoplasm</location>
    </subcellularLocation>
</comment>
<dbReference type="InterPro" id="IPR014729">
    <property type="entry name" value="Rossmann-like_a/b/a_fold"/>
</dbReference>
<comment type="domain">
    <text evidence="6">The N-terminal region contains the highly conserved SGGXDS motif, predicted to be a P-loop motif involved in ATP binding.</text>
</comment>